<dbReference type="Pfam" id="PF01882">
    <property type="entry name" value="DUF58"/>
    <property type="match status" value="1"/>
</dbReference>
<evidence type="ECO:0000256" key="1">
    <source>
        <dbReference type="SAM" id="Phobius"/>
    </source>
</evidence>
<organism evidence="3 4">
    <name type="scientific">Nocardiopsis gilva YIM 90087</name>
    <dbReference type="NCBI Taxonomy" id="1235441"/>
    <lineage>
        <taxon>Bacteria</taxon>
        <taxon>Bacillati</taxon>
        <taxon>Actinomycetota</taxon>
        <taxon>Actinomycetes</taxon>
        <taxon>Streptosporangiales</taxon>
        <taxon>Nocardiopsidaceae</taxon>
        <taxon>Nocardiopsis</taxon>
    </lineage>
</organism>
<dbReference type="InterPro" id="IPR002881">
    <property type="entry name" value="DUF58"/>
</dbReference>
<gene>
    <name evidence="3" type="ORF">CDO52_13990</name>
</gene>
<evidence type="ECO:0000313" key="3">
    <source>
        <dbReference type="EMBL" id="ASU83744.1"/>
    </source>
</evidence>
<keyword evidence="4" id="KW-1185">Reference proteome</keyword>
<dbReference type="EMBL" id="CP022753">
    <property type="protein sequence ID" value="ASU83744.1"/>
    <property type="molecule type" value="Genomic_DNA"/>
</dbReference>
<dbReference type="RefSeq" id="WP_094932433.1">
    <property type="nucleotide sequence ID" value="NZ_CP022753.1"/>
</dbReference>
<proteinExistence type="predicted"/>
<dbReference type="OrthoDB" id="9812729at2"/>
<sequence>MPTKRGWLVVGAGAVLLLAAVLSGYRELAVLGAVALITVLASTLLVGRPGRAEAQRSIPTPRIAPGGEVRVRTSVRNTGRRSLRLAELVADAEGEQLVALPAVAAGASAETGYQVGAARRGVIELGPLRAGRSDPLGLAASQRGHGRTDRIWVHPRWEHLRAVPVGRVADPDGDLDGARAGTLTFHALREYVPGDDLRHIHWRSSARQDKLIVREYIDTSHTRLAVLVDDRPTPGGRARLDDVAEAAACVLATGVRSSLHCEAHLVSGRGRDSGAGLPALLDLLSEAEPAEDADLARAVRLMRTRPSGDTAVLIGGGLTNADLRLFAQLRSCYAGLVAVAMGDGPPPAAPAGVGLVTAADATSFVDRWNEAPWSR</sequence>
<dbReference type="PANTHER" id="PTHR34351:SF1">
    <property type="entry name" value="SLR1927 PROTEIN"/>
    <property type="match status" value="1"/>
</dbReference>
<dbReference type="AlphaFoldDB" id="A0A223S6J0"/>
<accession>A0A223S6J0</accession>
<keyword evidence="1" id="KW-0812">Transmembrane</keyword>
<name>A0A223S6J0_9ACTN</name>
<keyword evidence="1" id="KW-0472">Membrane</keyword>
<evidence type="ECO:0000313" key="4">
    <source>
        <dbReference type="Proteomes" id="UP000215005"/>
    </source>
</evidence>
<dbReference type="KEGG" id="ngv:CDO52_13990"/>
<feature type="transmembrane region" description="Helical" evidence="1">
    <location>
        <begin position="7"/>
        <end position="23"/>
    </location>
</feature>
<keyword evidence="1" id="KW-1133">Transmembrane helix</keyword>
<dbReference type="PANTHER" id="PTHR34351">
    <property type="entry name" value="SLR1927 PROTEIN-RELATED"/>
    <property type="match status" value="1"/>
</dbReference>
<feature type="transmembrane region" description="Helical" evidence="1">
    <location>
        <begin position="29"/>
        <end position="47"/>
    </location>
</feature>
<feature type="domain" description="DUF58" evidence="2">
    <location>
        <begin position="188"/>
        <end position="362"/>
    </location>
</feature>
<protein>
    <submittedName>
        <fullName evidence="3">DUF58 domain-containing protein</fullName>
    </submittedName>
</protein>
<reference evidence="3 4" key="1">
    <citation type="submission" date="2017-08" db="EMBL/GenBank/DDBJ databases">
        <title>The complete genome sequence of Nocardiopsis gilva YIM 90087.</title>
        <authorList>
            <person name="Yin M."/>
            <person name="Tang S."/>
        </authorList>
    </citation>
    <scope>NUCLEOTIDE SEQUENCE [LARGE SCALE GENOMIC DNA]</scope>
    <source>
        <strain evidence="3 4">YIM 90087</strain>
    </source>
</reference>
<evidence type="ECO:0000259" key="2">
    <source>
        <dbReference type="Pfam" id="PF01882"/>
    </source>
</evidence>
<dbReference type="Proteomes" id="UP000215005">
    <property type="component" value="Chromosome"/>
</dbReference>